<evidence type="ECO:0000259" key="7">
    <source>
        <dbReference type="Pfam" id="PF00172"/>
    </source>
</evidence>
<dbReference type="GO" id="GO:0003677">
    <property type="term" value="F:DNA binding"/>
    <property type="evidence" value="ECO:0007669"/>
    <property type="project" value="UniProtKB-KW"/>
</dbReference>
<dbReference type="GO" id="GO:0000981">
    <property type="term" value="F:DNA-binding transcription factor activity, RNA polymerase II-specific"/>
    <property type="evidence" value="ECO:0007669"/>
    <property type="project" value="InterPro"/>
</dbReference>
<dbReference type="PANTHER" id="PTHR36206">
    <property type="entry name" value="ASPERCRYPTIN BIOSYNTHESIS CLUSTER-SPECIFIC TRANSCRIPTION REGULATOR ATNN-RELATED"/>
    <property type="match status" value="1"/>
</dbReference>
<accession>A0A9X0C703</accession>
<dbReference type="InterPro" id="IPR001138">
    <property type="entry name" value="Zn2Cys6_DnaBD"/>
</dbReference>
<dbReference type="InterPro" id="IPR052360">
    <property type="entry name" value="Transcr_Regulatory_Proteins"/>
</dbReference>
<keyword evidence="6" id="KW-0539">Nucleus</keyword>
<evidence type="ECO:0000256" key="2">
    <source>
        <dbReference type="ARBA" id="ARBA00022833"/>
    </source>
</evidence>
<evidence type="ECO:0000256" key="5">
    <source>
        <dbReference type="ARBA" id="ARBA00023163"/>
    </source>
</evidence>
<keyword evidence="5" id="KW-0804">Transcription</keyword>
<dbReference type="PANTHER" id="PTHR36206:SF4">
    <property type="entry name" value="HYPOTHETICAL CONSERVED PROTEIN (EUROFUNG)-RELATED"/>
    <property type="match status" value="1"/>
</dbReference>
<organism evidence="8 9">
    <name type="scientific">Penicillium fimorum</name>
    <dbReference type="NCBI Taxonomy" id="1882269"/>
    <lineage>
        <taxon>Eukaryota</taxon>
        <taxon>Fungi</taxon>
        <taxon>Dikarya</taxon>
        <taxon>Ascomycota</taxon>
        <taxon>Pezizomycotina</taxon>
        <taxon>Eurotiomycetes</taxon>
        <taxon>Eurotiomycetidae</taxon>
        <taxon>Eurotiales</taxon>
        <taxon>Aspergillaceae</taxon>
        <taxon>Penicillium</taxon>
    </lineage>
</organism>
<keyword evidence="1" id="KW-0479">Metal-binding</keyword>
<evidence type="ECO:0000256" key="3">
    <source>
        <dbReference type="ARBA" id="ARBA00023015"/>
    </source>
</evidence>
<dbReference type="OrthoDB" id="2593732at2759"/>
<comment type="caution">
    <text evidence="8">The sequence shown here is derived from an EMBL/GenBank/DDBJ whole genome shotgun (WGS) entry which is preliminary data.</text>
</comment>
<keyword evidence="9" id="KW-1185">Reference proteome</keyword>
<dbReference type="GO" id="GO:0008270">
    <property type="term" value="F:zinc ion binding"/>
    <property type="evidence" value="ECO:0007669"/>
    <property type="project" value="InterPro"/>
</dbReference>
<feature type="domain" description="Zn(2)-C6 fungal-type" evidence="7">
    <location>
        <begin position="2"/>
        <end position="32"/>
    </location>
</feature>
<sequence length="502" mass="57527">MRHVKCGEEKPDCLQCLRGGRKCDGYNNASQKQLHEKASHSNPRPAVGPDNRIVLVPGSREERQYVHTFCTETSRAFSGFFGSELWDYFLPQLSHREPTVRHAVAAVSAMYEQHTNPSAGWSGSDLFALQQYNKAIQRFRDQLVNPKEFEYDLLLVTCLLFICLEMLRSNNVRVLDHIQGGMQILLGQQKLVNPKCRDRIDHELSQLFYRLNIQLPLFGRPVISFDPRPKKQLSASTQVISFENISQARESLTSLTNRGLAFSRAVFSLSLSQPPSLERTAPPAHIREQQLKQQQELEQECYDWYAAFNLLMGKPAKNIGLLDPRATLVLKINYNTTLIWLLCCTARHECIYDEYNTYFGDLVTAAEEVITLGTNMEKPSGLEPFSLDAEVVPMVYWAAMKCREPYIRRRAIEVLAKYPTKEGLWGQGRRHCSVAQRILEIEEGPVLHLPIGERIPHDSQRVYEALMFPENDDFPNPCPVLLLMKPQGIDEPWVSHSELLRW</sequence>
<evidence type="ECO:0000313" key="9">
    <source>
        <dbReference type="Proteomes" id="UP001149954"/>
    </source>
</evidence>
<keyword evidence="4" id="KW-0238">DNA-binding</keyword>
<keyword evidence="2" id="KW-0862">Zinc</keyword>
<evidence type="ECO:0000256" key="4">
    <source>
        <dbReference type="ARBA" id="ARBA00023125"/>
    </source>
</evidence>
<dbReference type="Pfam" id="PF11951">
    <property type="entry name" value="Fungal_trans_2"/>
    <property type="match status" value="1"/>
</dbReference>
<keyword evidence="3" id="KW-0805">Transcription regulation</keyword>
<dbReference type="AlphaFoldDB" id="A0A9X0C703"/>
<dbReference type="InterPro" id="IPR021858">
    <property type="entry name" value="Fun_TF"/>
</dbReference>
<proteinExistence type="predicted"/>
<dbReference type="Pfam" id="PF00172">
    <property type="entry name" value="Zn_clus"/>
    <property type="match status" value="1"/>
</dbReference>
<name>A0A9X0C703_9EURO</name>
<evidence type="ECO:0000256" key="6">
    <source>
        <dbReference type="ARBA" id="ARBA00023242"/>
    </source>
</evidence>
<evidence type="ECO:0000256" key="1">
    <source>
        <dbReference type="ARBA" id="ARBA00022723"/>
    </source>
</evidence>
<dbReference type="EMBL" id="JAPWDS010000003">
    <property type="protein sequence ID" value="KAJ5504543.1"/>
    <property type="molecule type" value="Genomic_DNA"/>
</dbReference>
<reference evidence="8" key="1">
    <citation type="submission" date="2022-12" db="EMBL/GenBank/DDBJ databases">
        <authorList>
            <person name="Petersen C."/>
        </authorList>
    </citation>
    <scope>NUCLEOTIDE SEQUENCE</scope>
    <source>
        <strain evidence="8">IBT 29495</strain>
    </source>
</reference>
<reference evidence="8" key="2">
    <citation type="journal article" date="2023" name="IMA Fungus">
        <title>Comparative genomic study of the Penicillium genus elucidates a diverse pangenome and 15 lateral gene transfer events.</title>
        <authorList>
            <person name="Petersen C."/>
            <person name="Sorensen T."/>
            <person name="Nielsen M.R."/>
            <person name="Sondergaard T.E."/>
            <person name="Sorensen J.L."/>
            <person name="Fitzpatrick D.A."/>
            <person name="Frisvad J.C."/>
            <person name="Nielsen K.L."/>
        </authorList>
    </citation>
    <scope>NUCLEOTIDE SEQUENCE</scope>
    <source>
        <strain evidence="8">IBT 29495</strain>
    </source>
</reference>
<gene>
    <name evidence="8" type="ORF">N7463_007417</name>
</gene>
<protein>
    <recommendedName>
        <fullName evidence="7">Zn(2)-C6 fungal-type domain-containing protein</fullName>
    </recommendedName>
</protein>
<evidence type="ECO:0000313" key="8">
    <source>
        <dbReference type="EMBL" id="KAJ5504543.1"/>
    </source>
</evidence>
<dbReference type="Proteomes" id="UP001149954">
    <property type="component" value="Unassembled WGS sequence"/>
</dbReference>